<dbReference type="CDD" id="cd00616">
    <property type="entry name" value="AHBA_syn"/>
    <property type="match status" value="1"/>
</dbReference>
<reference evidence="6 7" key="1">
    <citation type="submission" date="2011-09" db="EMBL/GenBank/DDBJ databases">
        <title>The draft genome of Treponema saccharophilum DSM 2985.</title>
        <authorList>
            <consortium name="US DOE Joint Genome Institute (JGI-PGF)"/>
            <person name="Lucas S."/>
            <person name="Copeland A."/>
            <person name="Lapidus A."/>
            <person name="Glavina del Rio T."/>
            <person name="Dalin E."/>
            <person name="Tice H."/>
            <person name="Bruce D."/>
            <person name="Goodwin L."/>
            <person name="Pitluck S."/>
            <person name="Peters L."/>
            <person name="Kyrpides N."/>
            <person name="Mavromatis K."/>
            <person name="Ivanova N."/>
            <person name="Markowitz V."/>
            <person name="Cheng J.-F."/>
            <person name="Hugenholtz P."/>
            <person name="Woyke T."/>
            <person name="Wu D."/>
            <person name="Gronow S."/>
            <person name="Wellnitz S."/>
            <person name="Brambilla E."/>
            <person name="Klenk H.-P."/>
            <person name="Eisen J.A."/>
        </authorList>
    </citation>
    <scope>NUCLEOTIDE SEQUENCE [LARGE SCALE GENOMIC DNA]</scope>
    <source>
        <strain evidence="6 7">DSM 2985</strain>
    </source>
</reference>
<sequence>MNIIKNEIIPYENLSRTNRQFEAEFKSVFDRFIEKGWYVLGQEVKSFEEEFASYVGTKHCVGVASGLDALIIALECLKLPKGSDVLVPSNTYIASILAIVKAGLNPVLVEPDISTCNINPNLLEESLTPNTSAVLVVHLYGKACEMDKITSFCKKHNLRLVEDCAQSHGAKFNGKMTGSFGDFGAFSFYPTKNLGALGDAGALCTDNDELAQMARAWRNYGSEKHYHNKYTGINSRLDEIQAAFLRIKLSHIEEITAKKRRLAQMYFSGLDKSKFILPRVDEKYFDVYHIFQIRHQKRDELKQYLLDSGIKTEIHYPVAPINQEGYKEIFKKQKATPIAEEIHNTVLSLPISYGTTEEEVAHVIEVINQFNV</sequence>
<dbReference type="PANTHER" id="PTHR30244">
    <property type="entry name" value="TRANSAMINASE"/>
    <property type="match status" value="1"/>
</dbReference>
<evidence type="ECO:0000313" key="6">
    <source>
        <dbReference type="EMBL" id="EIC01263.1"/>
    </source>
</evidence>
<comment type="caution">
    <text evidence="6">The sequence shown here is derived from an EMBL/GenBank/DDBJ whole genome shotgun (WGS) entry which is preliminary data.</text>
</comment>
<evidence type="ECO:0000256" key="3">
    <source>
        <dbReference type="PIRSR" id="PIRSR000390-1"/>
    </source>
</evidence>
<dbReference type="GO" id="GO:0030170">
    <property type="term" value="F:pyridoxal phosphate binding"/>
    <property type="evidence" value="ECO:0007669"/>
    <property type="project" value="TreeGrafter"/>
</dbReference>
<keyword evidence="6" id="KW-0032">Aminotransferase</keyword>
<evidence type="ECO:0000256" key="5">
    <source>
        <dbReference type="RuleBase" id="RU004508"/>
    </source>
</evidence>
<organism evidence="6 7">
    <name type="scientific">Treponema saccharophilum DSM 2985</name>
    <dbReference type="NCBI Taxonomy" id="907348"/>
    <lineage>
        <taxon>Bacteria</taxon>
        <taxon>Pseudomonadati</taxon>
        <taxon>Spirochaetota</taxon>
        <taxon>Spirochaetia</taxon>
        <taxon>Spirochaetales</taxon>
        <taxon>Treponemataceae</taxon>
        <taxon>Treponema</taxon>
    </lineage>
</organism>
<dbReference type="InterPro" id="IPR015422">
    <property type="entry name" value="PyrdxlP-dep_Trfase_small"/>
</dbReference>
<dbReference type="InterPro" id="IPR015424">
    <property type="entry name" value="PyrdxlP-dep_Trfase"/>
</dbReference>
<dbReference type="EMBL" id="AGRW01000051">
    <property type="protein sequence ID" value="EIC01263.1"/>
    <property type="molecule type" value="Genomic_DNA"/>
</dbReference>
<dbReference type="SUPFAM" id="SSF53383">
    <property type="entry name" value="PLP-dependent transferases"/>
    <property type="match status" value="1"/>
</dbReference>
<keyword evidence="6" id="KW-0808">Transferase</keyword>
<dbReference type="EC" id="2.6.1.50" evidence="6"/>
<dbReference type="Pfam" id="PF01041">
    <property type="entry name" value="DegT_DnrJ_EryC1"/>
    <property type="match status" value="1"/>
</dbReference>
<dbReference type="GO" id="GO:0047310">
    <property type="term" value="F:glutamine-scyllo-inositol transaminase activity"/>
    <property type="evidence" value="ECO:0007669"/>
    <property type="project" value="UniProtKB-EC"/>
</dbReference>
<comment type="similarity">
    <text evidence="2 5">Belongs to the DegT/DnrJ/EryC1 family.</text>
</comment>
<proteinExistence type="inferred from homology"/>
<dbReference type="PIRSF" id="PIRSF000390">
    <property type="entry name" value="PLP_StrS"/>
    <property type="match status" value="1"/>
</dbReference>
<protein>
    <submittedName>
        <fullName evidence="6">Glutamine--scyllo-inositol transaminase</fullName>
        <ecNumber evidence="6">2.6.1.50</ecNumber>
    </submittedName>
</protein>
<accession>H7EMH8</accession>
<dbReference type="GO" id="GO:0000271">
    <property type="term" value="P:polysaccharide biosynthetic process"/>
    <property type="evidence" value="ECO:0007669"/>
    <property type="project" value="TreeGrafter"/>
</dbReference>
<dbReference type="Gene3D" id="3.90.1150.10">
    <property type="entry name" value="Aspartate Aminotransferase, domain 1"/>
    <property type="match status" value="1"/>
</dbReference>
<dbReference type="eggNOG" id="COG0399">
    <property type="taxonomic scope" value="Bacteria"/>
</dbReference>
<gene>
    <name evidence="6" type="ORF">TresaDRAFT_0400</name>
</gene>
<dbReference type="AlphaFoldDB" id="H7EMH8"/>
<feature type="active site" description="Proton acceptor" evidence="3">
    <location>
        <position position="192"/>
    </location>
</feature>
<dbReference type="PATRIC" id="fig|907348.3.peg.2154"/>
<feature type="modified residue" description="N6-(pyridoxal phosphate)lysine" evidence="4">
    <location>
        <position position="192"/>
    </location>
</feature>
<dbReference type="PANTHER" id="PTHR30244:SF36">
    <property type="entry name" value="3-OXO-GLUCOSE-6-PHOSPHATE:GLUTAMATE AMINOTRANSFERASE"/>
    <property type="match status" value="1"/>
</dbReference>
<evidence type="ECO:0000256" key="2">
    <source>
        <dbReference type="ARBA" id="ARBA00037999"/>
    </source>
</evidence>
<dbReference type="RefSeq" id="WP_002705521.1">
    <property type="nucleotide sequence ID" value="NZ_AGRW01000051.1"/>
</dbReference>
<evidence type="ECO:0000256" key="4">
    <source>
        <dbReference type="PIRSR" id="PIRSR000390-2"/>
    </source>
</evidence>
<dbReference type="InterPro" id="IPR015421">
    <property type="entry name" value="PyrdxlP-dep_Trfase_major"/>
</dbReference>
<name>H7EMH8_9SPIR</name>
<dbReference type="Proteomes" id="UP000003571">
    <property type="component" value="Unassembled WGS sequence"/>
</dbReference>
<keyword evidence="1 4" id="KW-0663">Pyridoxal phosphate</keyword>
<dbReference type="Gene3D" id="3.40.640.10">
    <property type="entry name" value="Type I PLP-dependent aspartate aminotransferase-like (Major domain)"/>
    <property type="match status" value="1"/>
</dbReference>
<dbReference type="STRING" id="907348.TresaDRAFT_0400"/>
<evidence type="ECO:0000256" key="1">
    <source>
        <dbReference type="ARBA" id="ARBA00022898"/>
    </source>
</evidence>
<keyword evidence="7" id="KW-1185">Reference proteome</keyword>
<dbReference type="InterPro" id="IPR000653">
    <property type="entry name" value="DegT/StrS_aminotransferase"/>
</dbReference>
<evidence type="ECO:0000313" key="7">
    <source>
        <dbReference type="Proteomes" id="UP000003571"/>
    </source>
</evidence>